<keyword evidence="2" id="KW-1185">Reference proteome</keyword>
<protein>
    <recommendedName>
        <fullName evidence="3">DUF4783 domain-containing protein</fullName>
    </recommendedName>
</protein>
<evidence type="ECO:0000313" key="1">
    <source>
        <dbReference type="EMBL" id="GAA4377119.1"/>
    </source>
</evidence>
<dbReference type="Proteomes" id="UP001500454">
    <property type="component" value="Unassembled WGS sequence"/>
</dbReference>
<proteinExistence type="predicted"/>
<comment type="caution">
    <text evidence="1">The sequence shown here is derived from an EMBL/GenBank/DDBJ whole genome shotgun (WGS) entry which is preliminary data.</text>
</comment>
<name>A0ABP8IWE2_9BACT</name>
<dbReference type="EMBL" id="BAABHA010000002">
    <property type="protein sequence ID" value="GAA4377119.1"/>
    <property type="molecule type" value="Genomic_DNA"/>
</dbReference>
<evidence type="ECO:0000313" key="2">
    <source>
        <dbReference type="Proteomes" id="UP001500454"/>
    </source>
</evidence>
<sequence length="123" mass="13756">MRVARNFCLAILRGEYAQAYALLAPEVRTGLTPARFQEVAQPLHEQGKRFGPTIDLYKLGVRIGDTDDSRFFYAFMFRSDTTAKVPKVQMDVTFRDSAATQVLSFTLIPAPQRTSPAVAPRSN</sequence>
<organism evidence="1 2">
    <name type="scientific">Hymenobacter koreensis</name>
    <dbReference type="NCBI Taxonomy" id="1084523"/>
    <lineage>
        <taxon>Bacteria</taxon>
        <taxon>Pseudomonadati</taxon>
        <taxon>Bacteroidota</taxon>
        <taxon>Cytophagia</taxon>
        <taxon>Cytophagales</taxon>
        <taxon>Hymenobacteraceae</taxon>
        <taxon>Hymenobacter</taxon>
    </lineage>
</organism>
<gene>
    <name evidence="1" type="ORF">GCM10023186_11670</name>
</gene>
<accession>A0ABP8IWE2</accession>
<evidence type="ECO:0008006" key="3">
    <source>
        <dbReference type="Google" id="ProtNLM"/>
    </source>
</evidence>
<reference evidence="2" key="1">
    <citation type="journal article" date="2019" name="Int. J. Syst. Evol. Microbiol.">
        <title>The Global Catalogue of Microorganisms (GCM) 10K type strain sequencing project: providing services to taxonomists for standard genome sequencing and annotation.</title>
        <authorList>
            <consortium name="The Broad Institute Genomics Platform"/>
            <consortium name="The Broad Institute Genome Sequencing Center for Infectious Disease"/>
            <person name="Wu L."/>
            <person name="Ma J."/>
        </authorList>
    </citation>
    <scope>NUCLEOTIDE SEQUENCE [LARGE SCALE GENOMIC DNA]</scope>
    <source>
        <strain evidence="2">JCM 17924</strain>
    </source>
</reference>